<evidence type="ECO:0000313" key="3">
    <source>
        <dbReference type="Proteomes" id="UP000812287"/>
    </source>
</evidence>
<feature type="region of interest" description="Disordered" evidence="1">
    <location>
        <begin position="1"/>
        <end position="123"/>
    </location>
</feature>
<sequence length="187" mass="21030">MQQILLPRHPSTKHYRRLPSMTRTSRRTRGAPNPSVSGTPSCTTPVQPEATVKFRRVARRLPKRPPLPFIFPPPDTPTRRRRRRTRHKRKATKKESDDDDDDNDEMEVPPVPPVAEAPLRHGRVRARSESVMRMLMGSMNVPTPPSSPAPVREGTPAPGPSSFFGSYVTQVGEEAKDQKIPRSSSRS</sequence>
<feature type="compositionally biased region" description="Pro residues" evidence="1">
    <location>
        <begin position="64"/>
        <end position="76"/>
    </location>
</feature>
<organism evidence="2 3">
    <name type="scientific">Guyanagaster necrorhizus</name>
    <dbReference type="NCBI Taxonomy" id="856835"/>
    <lineage>
        <taxon>Eukaryota</taxon>
        <taxon>Fungi</taxon>
        <taxon>Dikarya</taxon>
        <taxon>Basidiomycota</taxon>
        <taxon>Agaricomycotina</taxon>
        <taxon>Agaricomycetes</taxon>
        <taxon>Agaricomycetidae</taxon>
        <taxon>Agaricales</taxon>
        <taxon>Marasmiineae</taxon>
        <taxon>Physalacriaceae</taxon>
        <taxon>Guyanagaster</taxon>
    </lineage>
</organism>
<feature type="compositionally biased region" description="Acidic residues" evidence="1">
    <location>
        <begin position="97"/>
        <end position="107"/>
    </location>
</feature>
<dbReference type="RefSeq" id="XP_043044396.1">
    <property type="nucleotide sequence ID" value="XM_043181323.1"/>
</dbReference>
<dbReference type="GeneID" id="66103619"/>
<proteinExistence type="predicted"/>
<feature type="compositionally biased region" description="Basic residues" evidence="1">
    <location>
        <begin position="79"/>
        <end position="92"/>
    </location>
</feature>
<name>A0A9P7W406_9AGAR</name>
<dbReference type="OrthoDB" id="10353767at2759"/>
<accession>A0A9P7W406</accession>
<evidence type="ECO:0000313" key="2">
    <source>
        <dbReference type="EMBL" id="KAG7450896.1"/>
    </source>
</evidence>
<comment type="caution">
    <text evidence="2">The sequence shown here is derived from an EMBL/GenBank/DDBJ whole genome shotgun (WGS) entry which is preliminary data.</text>
</comment>
<protein>
    <submittedName>
        <fullName evidence="2">Uncharacterized protein</fullName>
    </submittedName>
</protein>
<gene>
    <name evidence="2" type="ORF">BT62DRAFT_542876</name>
</gene>
<evidence type="ECO:0000256" key="1">
    <source>
        <dbReference type="SAM" id="MobiDB-lite"/>
    </source>
</evidence>
<feature type="compositionally biased region" description="Polar residues" evidence="1">
    <location>
        <begin position="34"/>
        <end position="46"/>
    </location>
</feature>
<dbReference type="EMBL" id="MU250526">
    <property type="protein sequence ID" value="KAG7450896.1"/>
    <property type="molecule type" value="Genomic_DNA"/>
</dbReference>
<feature type="region of interest" description="Disordered" evidence="1">
    <location>
        <begin position="137"/>
        <end position="166"/>
    </location>
</feature>
<keyword evidence="3" id="KW-1185">Reference proteome</keyword>
<feature type="compositionally biased region" description="Basic residues" evidence="1">
    <location>
        <begin position="53"/>
        <end position="63"/>
    </location>
</feature>
<reference evidence="2" key="1">
    <citation type="submission" date="2020-11" db="EMBL/GenBank/DDBJ databases">
        <title>Adaptations for nitrogen fixation in a non-lichenized fungal sporocarp promotes dispersal by wood-feeding termites.</title>
        <authorList>
            <consortium name="DOE Joint Genome Institute"/>
            <person name="Koch R.A."/>
            <person name="Yoon G."/>
            <person name="Arayal U."/>
            <person name="Lail K."/>
            <person name="Amirebrahimi M."/>
            <person name="Labutti K."/>
            <person name="Lipzen A."/>
            <person name="Riley R."/>
            <person name="Barry K."/>
            <person name="Henrissat B."/>
            <person name="Grigoriev I.V."/>
            <person name="Herr J.R."/>
            <person name="Aime M.C."/>
        </authorList>
    </citation>
    <scope>NUCLEOTIDE SEQUENCE</scope>
    <source>
        <strain evidence="2">MCA 3950</strain>
    </source>
</reference>
<dbReference type="Proteomes" id="UP000812287">
    <property type="component" value="Unassembled WGS sequence"/>
</dbReference>
<dbReference type="AlphaFoldDB" id="A0A9P7W406"/>